<dbReference type="Proteomes" id="UP000077755">
    <property type="component" value="Chromosome 2"/>
</dbReference>
<gene>
    <name evidence="3" type="ORF">DCAR_0208168</name>
</gene>
<dbReference type="Gramene" id="KZN06399">
    <property type="protein sequence ID" value="KZN06399"/>
    <property type="gene ID" value="DCAR_007236"/>
</dbReference>
<keyword evidence="2" id="KW-0812">Transmembrane</keyword>
<evidence type="ECO:0000313" key="4">
    <source>
        <dbReference type="Proteomes" id="UP000077755"/>
    </source>
</evidence>
<feature type="region of interest" description="Disordered" evidence="1">
    <location>
        <begin position="60"/>
        <end position="82"/>
    </location>
</feature>
<evidence type="ECO:0000256" key="1">
    <source>
        <dbReference type="SAM" id="MobiDB-lite"/>
    </source>
</evidence>
<dbReference type="AlphaFoldDB" id="A0A161XHA1"/>
<keyword evidence="2" id="KW-1133">Transmembrane helix</keyword>
<keyword evidence="4" id="KW-1185">Reference proteome</keyword>
<accession>A0A161XHA1</accession>
<proteinExistence type="predicted"/>
<evidence type="ECO:0000313" key="3">
    <source>
        <dbReference type="EMBL" id="WOG88933.1"/>
    </source>
</evidence>
<organism evidence="3 4">
    <name type="scientific">Daucus carota subsp. sativus</name>
    <name type="common">Carrot</name>
    <dbReference type="NCBI Taxonomy" id="79200"/>
    <lineage>
        <taxon>Eukaryota</taxon>
        <taxon>Viridiplantae</taxon>
        <taxon>Streptophyta</taxon>
        <taxon>Embryophyta</taxon>
        <taxon>Tracheophyta</taxon>
        <taxon>Spermatophyta</taxon>
        <taxon>Magnoliopsida</taxon>
        <taxon>eudicotyledons</taxon>
        <taxon>Gunneridae</taxon>
        <taxon>Pentapetalae</taxon>
        <taxon>asterids</taxon>
        <taxon>campanulids</taxon>
        <taxon>Apiales</taxon>
        <taxon>Apiaceae</taxon>
        <taxon>Apioideae</taxon>
        <taxon>Scandiceae</taxon>
        <taxon>Daucinae</taxon>
        <taxon>Daucus</taxon>
        <taxon>Daucus sect. Daucus</taxon>
    </lineage>
</organism>
<reference evidence="3" key="1">
    <citation type="journal article" date="2016" name="Nat. Genet.">
        <title>A high-quality carrot genome assembly provides new insights into carotenoid accumulation and asterid genome evolution.</title>
        <authorList>
            <person name="Iorizzo M."/>
            <person name="Ellison S."/>
            <person name="Senalik D."/>
            <person name="Zeng P."/>
            <person name="Satapoomin P."/>
            <person name="Huang J."/>
            <person name="Bowman M."/>
            <person name="Iovene M."/>
            <person name="Sanseverino W."/>
            <person name="Cavagnaro P."/>
            <person name="Yildiz M."/>
            <person name="Macko-Podgorni A."/>
            <person name="Moranska E."/>
            <person name="Grzebelus E."/>
            <person name="Grzebelus D."/>
            <person name="Ashrafi H."/>
            <person name="Zheng Z."/>
            <person name="Cheng S."/>
            <person name="Spooner D."/>
            <person name="Van Deynze A."/>
            <person name="Simon P."/>
        </authorList>
    </citation>
    <scope>NUCLEOTIDE SEQUENCE</scope>
    <source>
        <tissue evidence="3">Leaf</tissue>
    </source>
</reference>
<name>A0A161XHA1_DAUCS</name>
<feature type="transmembrane region" description="Helical" evidence="2">
    <location>
        <begin position="91"/>
        <end position="111"/>
    </location>
</feature>
<protein>
    <submittedName>
        <fullName evidence="3">Uncharacterized protein</fullName>
    </submittedName>
</protein>
<reference evidence="3" key="2">
    <citation type="submission" date="2022-03" db="EMBL/GenBank/DDBJ databases">
        <title>Draft title - Genomic analysis of global carrot germplasm unveils the trajectory of domestication and the origin of high carotenoid orange carrot.</title>
        <authorList>
            <person name="Iorizzo M."/>
            <person name="Ellison S."/>
            <person name="Senalik D."/>
            <person name="Macko-Podgorni A."/>
            <person name="Grzebelus D."/>
            <person name="Bostan H."/>
            <person name="Rolling W."/>
            <person name="Curaba J."/>
            <person name="Simon P."/>
        </authorList>
    </citation>
    <scope>NUCLEOTIDE SEQUENCE</scope>
    <source>
        <tissue evidence="3">Leaf</tissue>
    </source>
</reference>
<sequence>MLNIMNNIWRSSTLYIISYFGATSTDRAEEMAEETNNPPETQEVASVPAAPNNVIVEISSHPENNAPAPPPPPPTNTTTPNTSNINPNRQFLYFAIFIILLPILMIYGALTRLFCFIIRERRFFALICAILLIIIPIIIVPVCLTMYRHYHHSHPPHPHTNDPVKVEPSNVTLYQFEVQSELLYYNASFALNIFNYHNSAPVDLNINVSVLYQNITLESVKFDTFSINFTQMQNLNFTLSGNNAYLESDSSNYVWLYLLIRIEQHFSTQSHTSNKADSYEVGCNVKVTKPPDGYMTAFYCAII</sequence>
<evidence type="ECO:0000256" key="2">
    <source>
        <dbReference type="SAM" id="Phobius"/>
    </source>
</evidence>
<keyword evidence="2" id="KW-0472">Membrane</keyword>
<dbReference type="EMBL" id="CP093344">
    <property type="protein sequence ID" value="WOG88933.1"/>
    <property type="molecule type" value="Genomic_DNA"/>
</dbReference>
<feature type="transmembrane region" description="Helical" evidence="2">
    <location>
        <begin position="123"/>
        <end position="147"/>
    </location>
</feature>